<sequence length="168" mass="19335">MQSYSVIPFKQVRSFDLLNGSRESPQEHCHQSRWTLRSPLQRKAAPCAPNQLEMSPDFPALTPEPSPFPIQNDRWLDFLQATPEMPREHCPKSRGTPTSAQQLEECSVYPKSSRSHSPFPIQHDRWLDFLQATPEMPREHFPKSRGTPTSAQQIEECSVYPKSCRDES</sequence>
<dbReference type="EMBL" id="OX596098">
    <property type="protein sequence ID" value="CAI9694807.1"/>
    <property type="molecule type" value="Genomic_DNA"/>
</dbReference>
<dbReference type="Proteomes" id="UP001162501">
    <property type="component" value="Chromosome 14"/>
</dbReference>
<gene>
    <name evidence="1" type="ORF">MRATA1EN3_LOCUS6020</name>
</gene>
<reference evidence="1" key="1">
    <citation type="submission" date="2023-05" db="EMBL/GenBank/DDBJ databases">
        <authorList>
            <consortium name="ELIXIR-Norway"/>
        </authorList>
    </citation>
    <scope>NUCLEOTIDE SEQUENCE</scope>
</reference>
<proteinExistence type="predicted"/>
<protein>
    <submittedName>
        <fullName evidence="1">Uncharacterized protein</fullName>
    </submittedName>
</protein>
<name>A0ACB0E2Q3_RANTA</name>
<accession>A0ACB0E2Q3</accession>
<evidence type="ECO:0000313" key="2">
    <source>
        <dbReference type="Proteomes" id="UP001162501"/>
    </source>
</evidence>
<evidence type="ECO:0000313" key="1">
    <source>
        <dbReference type="EMBL" id="CAI9694807.1"/>
    </source>
</evidence>
<organism evidence="1 2">
    <name type="scientific">Rangifer tarandus platyrhynchus</name>
    <name type="common">Svalbard reindeer</name>
    <dbReference type="NCBI Taxonomy" id="3082113"/>
    <lineage>
        <taxon>Eukaryota</taxon>
        <taxon>Metazoa</taxon>
        <taxon>Chordata</taxon>
        <taxon>Craniata</taxon>
        <taxon>Vertebrata</taxon>
        <taxon>Euteleostomi</taxon>
        <taxon>Mammalia</taxon>
        <taxon>Eutheria</taxon>
        <taxon>Laurasiatheria</taxon>
        <taxon>Artiodactyla</taxon>
        <taxon>Ruminantia</taxon>
        <taxon>Pecora</taxon>
        <taxon>Cervidae</taxon>
        <taxon>Odocoileinae</taxon>
        <taxon>Rangifer</taxon>
    </lineage>
</organism>